<dbReference type="EMBL" id="SZVO01000020">
    <property type="protein sequence ID" value="TKT87301.1"/>
    <property type="molecule type" value="Genomic_DNA"/>
</dbReference>
<dbReference type="OrthoDB" id="9790326at2"/>
<keyword evidence="3" id="KW-1185">Reference proteome</keyword>
<organism evidence="2 3">
    <name type="scientific">Dyadobacter frigoris</name>
    <dbReference type="NCBI Taxonomy" id="2576211"/>
    <lineage>
        <taxon>Bacteria</taxon>
        <taxon>Pseudomonadati</taxon>
        <taxon>Bacteroidota</taxon>
        <taxon>Cytophagia</taxon>
        <taxon>Cytophagales</taxon>
        <taxon>Spirosomataceae</taxon>
        <taxon>Dyadobacter</taxon>
    </lineage>
</organism>
<dbReference type="Proteomes" id="UP000304900">
    <property type="component" value="Unassembled WGS sequence"/>
</dbReference>
<accession>A0A4U6CUQ2</accession>
<dbReference type="Pfam" id="PF06170">
    <property type="entry name" value="DUF983"/>
    <property type="match status" value="1"/>
</dbReference>
<dbReference type="InterPro" id="IPR009325">
    <property type="entry name" value="DUF983"/>
</dbReference>
<dbReference type="RefSeq" id="WP_137343730.1">
    <property type="nucleotide sequence ID" value="NZ_BSQH01000016.1"/>
</dbReference>
<comment type="caution">
    <text evidence="2">The sequence shown here is derived from an EMBL/GenBank/DDBJ whole genome shotgun (WGS) entry which is preliminary data.</text>
</comment>
<dbReference type="AlphaFoldDB" id="A0A4U6CUQ2"/>
<evidence type="ECO:0000313" key="2">
    <source>
        <dbReference type="EMBL" id="TKT87301.1"/>
    </source>
</evidence>
<sequence length="123" mass="14299">MSKIVNVIRMKCPRCHQGNLFIKRNPYSLKDGLKMPDNCPVCGQDFKIEPGFYIGALWTSFPIVIFLMTLLSVLLLVFVKMQLEWFFVAITIILFSLQPIIIRLGRAIWINIFVDYEENAENK</sequence>
<feature type="transmembrane region" description="Helical" evidence="1">
    <location>
        <begin position="85"/>
        <end position="102"/>
    </location>
</feature>
<keyword evidence="1" id="KW-0812">Transmembrane</keyword>
<protein>
    <submittedName>
        <fullName evidence="2">DUF983 domain-containing protein</fullName>
    </submittedName>
</protein>
<keyword evidence="1" id="KW-1133">Transmembrane helix</keyword>
<name>A0A4U6CUQ2_9BACT</name>
<reference evidence="2 3" key="1">
    <citation type="submission" date="2019-05" db="EMBL/GenBank/DDBJ databases">
        <title>Dyadobacter AR-3-8 sp. nov., isolated from arctic soil.</title>
        <authorList>
            <person name="Chaudhary D.K."/>
        </authorList>
    </citation>
    <scope>NUCLEOTIDE SEQUENCE [LARGE SCALE GENOMIC DNA]</scope>
    <source>
        <strain evidence="2 3">AR-3-8</strain>
    </source>
</reference>
<proteinExistence type="predicted"/>
<evidence type="ECO:0000313" key="3">
    <source>
        <dbReference type="Proteomes" id="UP000304900"/>
    </source>
</evidence>
<evidence type="ECO:0000256" key="1">
    <source>
        <dbReference type="SAM" id="Phobius"/>
    </source>
</evidence>
<gene>
    <name evidence="2" type="ORF">FDK13_30075</name>
</gene>
<feature type="transmembrane region" description="Helical" evidence="1">
    <location>
        <begin position="56"/>
        <end position="79"/>
    </location>
</feature>
<keyword evidence="1" id="KW-0472">Membrane</keyword>